<dbReference type="InterPro" id="IPR029026">
    <property type="entry name" value="tRNA_m1G_MTases_N"/>
</dbReference>
<dbReference type="Pfam" id="PF00588">
    <property type="entry name" value="SpoU_methylase"/>
    <property type="match status" value="1"/>
</dbReference>
<keyword evidence="1" id="KW-0489">Methyltransferase</keyword>
<evidence type="ECO:0000259" key="4">
    <source>
        <dbReference type="Pfam" id="PF00588"/>
    </source>
</evidence>
<dbReference type="SUPFAM" id="SSF75217">
    <property type="entry name" value="alpha/beta knot"/>
    <property type="match status" value="1"/>
</dbReference>
<protein>
    <recommendedName>
        <fullName evidence="4">tRNA/rRNA methyltransferase SpoU type domain-containing protein</fullName>
    </recommendedName>
</protein>
<dbReference type="InterPro" id="IPR029028">
    <property type="entry name" value="Alpha/beta_knot_MTases"/>
</dbReference>
<proteinExistence type="predicted"/>
<dbReference type="PANTHER" id="PTHR43191">
    <property type="entry name" value="RRNA METHYLTRANSFERASE 3"/>
    <property type="match status" value="1"/>
</dbReference>
<gene>
    <name evidence="5" type="ORF">DBRI00130_LOCUS43207</name>
</gene>
<keyword evidence="2" id="KW-0808">Transferase</keyword>
<feature type="compositionally biased region" description="Polar residues" evidence="3">
    <location>
        <begin position="31"/>
        <end position="47"/>
    </location>
</feature>
<feature type="compositionally biased region" description="Low complexity" evidence="3">
    <location>
        <begin position="48"/>
        <end position="70"/>
    </location>
</feature>
<evidence type="ECO:0000256" key="2">
    <source>
        <dbReference type="ARBA" id="ARBA00022679"/>
    </source>
</evidence>
<dbReference type="EMBL" id="HBNS01060045">
    <property type="protein sequence ID" value="CAE4666645.1"/>
    <property type="molecule type" value="Transcribed_RNA"/>
</dbReference>
<evidence type="ECO:0000256" key="1">
    <source>
        <dbReference type="ARBA" id="ARBA00022603"/>
    </source>
</evidence>
<dbReference type="AlphaFoldDB" id="A0A7S4T841"/>
<reference evidence="5" key="1">
    <citation type="submission" date="2021-01" db="EMBL/GenBank/DDBJ databases">
        <authorList>
            <person name="Corre E."/>
            <person name="Pelletier E."/>
            <person name="Niang G."/>
            <person name="Scheremetjew M."/>
            <person name="Finn R."/>
            <person name="Kale V."/>
            <person name="Holt S."/>
            <person name="Cochrane G."/>
            <person name="Meng A."/>
            <person name="Brown T."/>
            <person name="Cohen L."/>
        </authorList>
    </citation>
    <scope>NUCLEOTIDE SEQUENCE</scope>
    <source>
        <strain evidence="5">GSO104</strain>
    </source>
</reference>
<feature type="domain" description="tRNA/rRNA methyltransferase SpoU type" evidence="4">
    <location>
        <begin position="182"/>
        <end position="257"/>
    </location>
</feature>
<dbReference type="GO" id="GO:0006396">
    <property type="term" value="P:RNA processing"/>
    <property type="evidence" value="ECO:0007669"/>
    <property type="project" value="InterPro"/>
</dbReference>
<dbReference type="PANTHER" id="PTHR43191:SF7">
    <property type="entry name" value="OBP33PEP LIKE PROTEIN"/>
    <property type="match status" value="1"/>
</dbReference>
<evidence type="ECO:0000313" key="5">
    <source>
        <dbReference type="EMBL" id="CAE4666645.1"/>
    </source>
</evidence>
<dbReference type="GO" id="GO:0008173">
    <property type="term" value="F:RNA methyltransferase activity"/>
    <property type="evidence" value="ECO:0007669"/>
    <property type="project" value="InterPro"/>
</dbReference>
<dbReference type="Gene3D" id="3.40.1280.10">
    <property type="match status" value="1"/>
</dbReference>
<dbReference type="GO" id="GO:0032259">
    <property type="term" value="P:methylation"/>
    <property type="evidence" value="ECO:0007669"/>
    <property type="project" value="UniProtKB-KW"/>
</dbReference>
<dbReference type="GO" id="GO:0003723">
    <property type="term" value="F:RNA binding"/>
    <property type="evidence" value="ECO:0007669"/>
    <property type="project" value="InterPro"/>
</dbReference>
<dbReference type="InterPro" id="IPR051259">
    <property type="entry name" value="rRNA_Methyltransferase"/>
</dbReference>
<accession>A0A7S4T841</accession>
<evidence type="ECO:0000256" key="3">
    <source>
        <dbReference type="SAM" id="MobiDB-lite"/>
    </source>
</evidence>
<dbReference type="InterPro" id="IPR001537">
    <property type="entry name" value="SpoU_MeTrfase"/>
</dbReference>
<name>A0A7S4T841_9STRA</name>
<feature type="region of interest" description="Disordered" evidence="3">
    <location>
        <begin position="150"/>
        <end position="173"/>
    </location>
</feature>
<feature type="region of interest" description="Disordered" evidence="3">
    <location>
        <begin position="1"/>
        <end position="71"/>
    </location>
</feature>
<sequence>MQSKVQDVAENDESNQIQEGLTPSGERIGPNTISQSSPREMTNEPTESSSTNVPKNNPSSTTPTINPSPSRGAMYLILTNISKRTNVRSLLMTAASFGCCVVFVAGQRKFDFDPNGPDVPNALRSHIMKGYMRIERFDKLNECVSHIRSLSSESSTEESGTELKKGGDNTNVITEETKDGKKIKRSPIRIVGVEIDDRSVDVESAPFVGDTAFMMGNEGQGLSEKQKSLCDGFVKISQYGNGTASLNVNVAASIVLHRFHLWSRGIEVGQTL</sequence>
<organism evidence="5">
    <name type="scientific">Ditylum brightwellii</name>
    <dbReference type="NCBI Taxonomy" id="49249"/>
    <lineage>
        <taxon>Eukaryota</taxon>
        <taxon>Sar</taxon>
        <taxon>Stramenopiles</taxon>
        <taxon>Ochrophyta</taxon>
        <taxon>Bacillariophyta</taxon>
        <taxon>Mediophyceae</taxon>
        <taxon>Lithodesmiophycidae</taxon>
        <taxon>Lithodesmiales</taxon>
        <taxon>Lithodesmiaceae</taxon>
        <taxon>Ditylum</taxon>
    </lineage>
</organism>